<evidence type="ECO:0000256" key="4">
    <source>
        <dbReference type="ARBA" id="ARBA00023136"/>
    </source>
</evidence>
<name>A0A8X7NPM8_CANPA</name>
<comment type="subcellular location">
    <subcellularLocation>
        <location evidence="1">Membrane</location>
    </subcellularLocation>
</comment>
<sequence length="348" mass="41156">MNAFKVPSNFSSMLSEPSYYSTNNLTLTKKPDLISGIPDGITALIAPIVAYWSYSMFFHVIDVYELAEKYRIHPSEDELKRNKVTLHEVVRDVILQHIIQTIVGLVVFYFDPTPMTGYEYYTMWQLKHHYLPSFVPDVVVYYGYMYGWSLLRLCIAITIIDTWQFWLHRLMHVNKTLYRRFHSRHHRLYVPYAFGALYNDPLEGFLLDTLGTGVASLTTGLSPRECIILYTFATLKTVDDHCGYKLPWDIFQIIFPNNSVYHDIHHQIWGIKNNFSQPFFTFWDSLNKTQYQFVEEYKELQNHITLEKYKEFLAKKQRKGPASKQEKENYCEEIELTKETVEENKKTI</sequence>
<keyword evidence="2 5" id="KW-0812">Transmembrane</keyword>
<keyword evidence="4 5" id="KW-0472">Membrane</keyword>
<feature type="transmembrane region" description="Helical" evidence="5">
    <location>
        <begin position="89"/>
        <end position="110"/>
    </location>
</feature>
<dbReference type="GO" id="GO:0005789">
    <property type="term" value="C:endoplasmic reticulum membrane"/>
    <property type="evidence" value="ECO:0007669"/>
    <property type="project" value="EnsemblFungi"/>
</dbReference>
<dbReference type="GO" id="GO:0051999">
    <property type="term" value="P:mannosyl-inositol phosphorylceramide biosynthetic process"/>
    <property type="evidence" value="ECO:0007669"/>
    <property type="project" value="EnsemblFungi"/>
</dbReference>
<dbReference type="InterPro" id="IPR006694">
    <property type="entry name" value="Fatty_acid_hydroxylase"/>
</dbReference>
<dbReference type="GO" id="GO:0005506">
    <property type="term" value="F:iron ion binding"/>
    <property type="evidence" value="ECO:0007669"/>
    <property type="project" value="InterPro"/>
</dbReference>
<evidence type="ECO:0000256" key="1">
    <source>
        <dbReference type="ARBA" id="ARBA00004370"/>
    </source>
</evidence>
<dbReference type="OrthoDB" id="408954at2759"/>
<proteinExistence type="predicted"/>
<dbReference type="InterPro" id="IPR050307">
    <property type="entry name" value="Sterol_Desaturase_Related"/>
</dbReference>
<evidence type="ECO:0000259" key="6">
    <source>
        <dbReference type="Pfam" id="PF04116"/>
    </source>
</evidence>
<dbReference type="Proteomes" id="UP000590412">
    <property type="component" value="Unassembled WGS sequence"/>
</dbReference>
<dbReference type="EMBL" id="JABWAB010000001">
    <property type="protein sequence ID" value="KAF6059479.1"/>
    <property type="molecule type" value="Genomic_DNA"/>
</dbReference>
<dbReference type="AlphaFoldDB" id="A0A8X7NPM8"/>
<comment type="caution">
    <text evidence="7">The sequence shown here is derived from an EMBL/GenBank/DDBJ whole genome shotgun (WGS) entry which is preliminary data.</text>
</comment>
<evidence type="ECO:0000313" key="8">
    <source>
        <dbReference type="Proteomes" id="UP000590412"/>
    </source>
</evidence>
<feature type="transmembrane region" description="Helical" evidence="5">
    <location>
        <begin position="41"/>
        <end position="61"/>
    </location>
</feature>
<reference evidence="7" key="1">
    <citation type="submission" date="2020-03" db="EMBL/GenBank/DDBJ databases">
        <title>FDA dAtabase for Regulatory Grade micrObial Sequences (FDA-ARGOS): Supporting development and validation of Infectious Disease Dx tests.</title>
        <authorList>
            <person name="Campos J."/>
            <person name="Goldberg B."/>
            <person name="Tallon L."/>
            <person name="Sadzewicz L."/>
            <person name="Vavikolanu K."/>
            <person name="Mehta A."/>
            <person name="Aluvathingal J."/>
            <person name="Nadendla S."/>
            <person name="Nandy P."/>
            <person name="Geyer C."/>
            <person name="Yan Y."/>
            <person name="Sichtig H."/>
        </authorList>
    </citation>
    <scope>NUCLEOTIDE SEQUENCE [LARGE SCALE GENOMIC DNA]</scope>
    <source>
        <strain evidence="7">FDAARGOS_652</strain>
    </source>
</reference>
<evidence type="ECO:0000313" key="7">
    <source>
        <dbReference type="EMBL" id="KAF6059479.1"/>
    </source>
</evidence>
<evidence type="ECO:0000256" key="2">
    <source>
        <dbReference type="ARBA" id="ARBA00022692"/>
    </source>
</evidence>
<evidence type="ECO:0000256" key="3">
    <source>
        <dbReference type="ARBA" id="ARBA00022989"/>
    </source>
</evidence>
<dbReference type="GO" id="GO:0102772">
    <property type="term" value="F:sphingolipid C4-monooxygenase activity"/>
    <property type="evidence" value="ECO:0007669"/>
    <property type="project" value="EnsemblFungi"/>
</dbReference>
<dbReference type="PANTHER" id="PTHR11863">
    <property type="entry name" value="STEROL DESATURASE"/>
    <property type="match status" value="1"/>
</dbReference>
<dbReference type="Pfam" id="PF04116">
    <property type="entry name" value="FA_hydroxylase"/>
    <property type="match status" value="1"/>
</dbReference>
<protein>
    <submittedName>
        <fullName evidence="7">Sphingolipid C4-hydroxylase SUR2</fullName>
    </submittedName>
</protein>
<gene>
    <name evidence="7" type="primary">SUR2</name>
    <name evidence="7" type="ORF">FOB60_001061</name>
</gene>
<evidence type="ECO:0000256" key="5">
    <source>
        <dbReference type="SAM" id="Phobius"/>
    </source>
</evidence>
<organism evidence="7 8">
    <name type="scientific">Candida parapsilosis</name>
    <name type="common">Yeast</name>
    <dbReference type="NCBI Taxonomy" id="5480"/>
    <lineage>
        <taxon>Eukaryota</taxon>
        <taxon>Fungi</taxon>
        <taxon>Dikarya</taxon>
        <taxon>Ascomycota</taxon>
        <taxon>Saccharomycotina</taxon>
        <taxon>Pichiomycetes</taxon>
        <taxon>Debaryomycetaceae</taxon>
        <taxon>Candida/Lodderomyces clade</taxon>
        <taxon>Candida</taxon>
    </lineage>
</organism>
<feature type="transmembrane region" description="Helical" evidence="5">
    <location>
        <begin position="145"/>
        <end position="167"/>
    </location>
</feature>
<accession>A0A8X7NPM8</accession>
<keyword evidence="3 5" id="KW-1133">Transmembrane helix</keyword>
<feature type="domain" description="Fatty acid hydroxylase" evidence="6">
    <location>
        <begin position="154"/>
        <end position="289"/>
    </location>
</feature>
<dbReference type="GO" id="GO:0042284">
    <property type="term" value="F:sphingolipid delta-4 desaturase activity"/>
    <property type="evidence" value="ECO:0007669"/>
    <property type="project" value="EnsemblFungi"/>
</dbReference>